<evidence type="ECO:0000313" key="4">
    <source>
        <dbReference type="Proteomes" id="UP001220610"/>
    </source>
</evidence>
<sequence>MHLSVIIVNYNVKYFLEQCLCSVARARTLLLAAGREMEVIVVDNCSSDGSIPYLQPRFPFVRFLDSSENLGFGKANNLAWRQAAGDYILFLNPDTILPEDCLLQCLDYLEQQPAAGALGIRMIDGSGHYLPESKRGFPSPWVSFCKMSGLTTLFPTSKIFAGYYMGHLDPRVSQEVAILAGAFMLLKKQLLEQTGGFDERFFMYAEDIDLSYRIRQAGFRNYYFAGSTIIHFKGESTRKDARYIKLFYEAMILFVRKHFRGVASWWYVRLLELAIRLKAAASKTKPVAPADPFVGAAVAVQGENNVALARFLETKGSRGVTAGNPADVIIYSEGPALSYRSIIAAVEKRGQQYPPFITGQGSSSLAGSHSKDNQGYSMPLAEV</sequence>
<evidence type="ECO:0000259" key="2">
    <source>
        <dbReference type="Pfam" id="PF00535"/>
    </source>
</evidence>
<dbReference type="Proteomes" id="UP001220610">
    <property type="component" value="Chromosome"/>
</dbReference>
<gene>
    <name evidence="3" type="ORF">P0Y53_05110</name>
</gene>
<dbReference type="PANTHER" id="PTHR43179">
    <property type="entry name" value="RHAMNOSYLTRANSFERASE WBBL"/>
    <property type="match status" value="1"/>
</dbReference>
<reference evidence="3" key="1">
    <citation type="submission" date="2023-03" db="EMBL/GenBank/DDBJ databases">
        <title>Andean soil-derived lignocellulolytic bacterial consortium as a source of novel taxa and putative plastic-active enzymes.</title>
        <authorList>
            <person name="Diaz-Garcia L."/>
            <person name="Chuvochina M."/>
            <person name="Feuerriegel G."/>
            <person name="Bunk B."/>
            <person name="Sproer C."/>
            <person name="Streit W.R."/>
            <person name="Rodriguez L.M."/>
            <person name="Overmann J."/>
            <person name="Jimenez D.J."/>
        </authorList>
    </citation>
    <scope>NUCLEOTIDE SEQUENCE</scope>
    <source>
        <strain evidence="3">MAG 7</strain>
    </source>
</reference>
<name>A0AAJ6BGM6_9BACT</name>
<accession>A0AAJ6BGM6</accession>
<feature type="domain" description="Glycosyltransferase 2-like" evidence="2">
    <location>
        <begin position="4"/>
        <end position="166"/>
    </location>
</feature>
<organism evidence="3 4">
    <name type="scientific">Candidatus Pseudobacter hemicellulosilyticus</name>
    <dbReference type="NCBI Taxonomy" id="3121375"/>
    <lineage>
        <taxon>Bacteria</taxon>
        <taxon>Pseudomonadati</taxon>
        <taxon>Bacteroidota</taxon>
        <taxon>Chitinophagia</taxon>
        <taxon>Chitinophagales</taxon>
        <taxon>Chitinophagaceae</taxon>
        <taxon>Pseudobacter</taxon>
    </lineage>
</organism>
<dbReference type="EMBL" id="CP119311">
    <property type="protein sequence ID" value="WEK36875.1"/>
    <property type="molecule type" value="Genomic_DNA"/>
</dbReference>
<dbReference type="PANTHER" id="PTHR43179:SF7">
    <property type="entry name" value="RHAMNOSYLTRANSFERASE WBBL"/>
    <property type="match status" value="1"/>
</dbReference>
<evidence type="ECO:0000256" key="1">
    <source>
        <dbReference type="SAM" id="MobiDB-lite"/>
    </source>
</evidence>
<dbReference type="CDD" id="cd04186">
    <property type="entry name" value="GT_2_like_c"/>
    <property type="match status" value="1"/>
</dbReference>
<feature type="region of interest" description="Disordered" evidence="1">
    <location>
        <begin position="359"/>
        <end position="383"/>
    </location>
</feature>
<evidence type="ECO:0000313" key="3">
    <source>
        <dbReference type="EMBL" id="WEK36875.1"/>
    </source>
</evidence>
<dbReference type="Gene3D" id="3.90.550.10">
    <property type="entry name" value="Spore Coat Polysaccharide Biosynthesis Protein SpsA, Chain A"/>
    <property type="match status" value="1"/>
</dbReference>
<dbReference type="InterPro" id="IPR001173">
    <property type="entry name" value="Glyco_trans_2-like"/>
</dbReference>
<dbReference type="SUPFAM" id="SSF53448">
    <property type="entry name" value="Nucleotide-diphospho-sugar transferases"/>
    <property type="match status" value="1"/>
</dbReference>
<dbReference type="Pfam" id="PF00535">
    <property type="entry name" value="Glycos_transf_2"/>
    <property type="match status" value="1"/>
</dbReference>
<protein>
    <submittedName>
        <fullName evidence="3">Glycosyltransferase family 2 protein</fullName>
    </submittedName>
</protein>
<dbReference type="InterPro" id="IPR029044">
    <property type="entry name" value="Nucleotide-diphossugar_trans"/>
</dbReference>
<proteinExistence type="predicted"/>
<dbReference type="AlphaFoldDB" id="A0AAJ6BGM6"/>